<gene>
    <name evidence="2" type="ORF">GJ689_03910</name>
</gene>
<evidence type="ECO:0000313" key="3">
    <source>
        <dbReference type="Proteomes" id="UP000438991"/>
    </source>
</evidence>
<evidence type="ECO:0000313" key="2">
    <source>
        <dbReference type="EMBL" id="MTW15349.1"/>
    </source>
</evidence>
<dbReference type="PANTHER" id="PTHR42695:SF5">
    <property type="entry name" value="GLUTAMINE AMIDOTRANSFERASE YLR126C-RELATED"/>
    <property type="match status" value="1"/>
</dbReference>
<accession>A0A9X5ARF5</accession>
<dbReference type="PROSITE" id="PS51273">
    <property type="entry name" value="GATASE_TYPE_1"/>
    <property type="match status" value="1"/>
</dbReference>
<dbReference type="EMBL" id="WNKV01000002">
    <property type="protein sequence ID" value="MTW15349.1"/>
    <property type="molecule type" value="Genomic_DNA"/>
</dbReference>
<name>A0A9X5ARF5_9BRAD</name>
<dbReference type="NCBIfam" id="NF005458">
    <property type="entry name" value="PRK07053.1"/>
    <property type="match status" value="1"/>
</dbReference>
<dbReference type="Pfam" id="PF00117">
    <property type="entry name" value="GATase"/>
    <property type="match status" value="1"/>
</dbReference>
<evidence type="ECO:0000259" key="1">
    <source>
        <dbReference type="Pfam" id="PF00117"/>
    </source>
</evidence>
<keyword evidence="2" id="KW-0315">Glutamine amidotransferase</keyword>
<dbReference type="Gene3D" id="3.40.50.880">
    <property type="match status" value="1"/>
</dbReference>
<dbReference type="Proteomes" id="UP000438991">
    <property type="component" value="Unassembled WGS sequence"/>
</dbReference>
<organism evidence="2 3">
    <name type="scientific">Rhodoplanes serenus</name>
    <dbReference type="NCBI Taxonomy" id="200615"/>
    <lineage>
        <taxon>Bacteria</taxon>
        <taxon>Pseudomonadati</taxon>
        <taxon>Pseudomonadota</taxon>
        <taxon>Alphaproteobacteria</taxon>
        <taxon>Hyphomicrobiales</taxon>
        <taxon>Nitrobacteraceae</taxon>
        <taxon>Rhodoplanes</taxon>
    </lineage>
</organism>
<sequence>MMPTCLAVRHVAFEDLGVLVPLLAERGYAVQYREAPLEPFDTDALLRPDLVVVLGGPIGVYESDAYPFLAGEIAAIGARLSACRPTLGICLGAQLIAAALGAQVAPGPTKEIGFAPLTVTPEGEAAGLAAFEETPVLHWHGDNLDLPAGATCLASTAACPVQAFAIGPAVLGLQFHVEVDPAAIETWLVGHTVELGKAGLDPRDLRRQAATHAAATAAAGRTFLAQWLDGIGR</sequence>
<dbReference type="InterPro" id="IPR029062">
    <property type="entry name" value="Class_I_gatase-like"/>
</dbReference>
<dbReference type="CDD" id="cd01741">
    <property type="entry name" value="GATase1_1"/>
    <property type="match status" value="1"/>
</dbReference>
<comment type="caution">
    <text evidence="2">The sequence shown here is derived from an EMBL/GenBank/DDBJ whole genome shotgun (WGS) entry which is preliminary data.</text>
</comment>
<dbReference type="GO" id="GO:0005829">
    <property type="term" value="C:cytosol"/>
    <property type="evidence" value="ECO:0007669"/>
    <property type="project" value="TreeGrafter"/>
</dbReference>
<feature type="domain" description="Glutamine amidotransferase" evidence="1">
    <location>
        <begin position="23"/>
        <end position="181"/>
    </location>
</feature>
<dbReference type="InterPro" id="IPR017926">
    <property type="entry name" value="GATASE"/>
</dbReference>
<dbReference type="PANTHER" id="PTHR42695">
    <property type="entry name" value="GLUTAMINE AMIDOTRANSFERASE YLR126C-RELATED"/>
    <property type="match status" value="1"/>
</dbReference>
<reference evidence="2 3" key="1">
    <citation type="submission" date="2019-11" db="EMBL/GenBank/DDBJ databases">
        <title>Whole-genome sequence of Rhodoplanes serenus DSM 18633, type strain.</title>
        <authorList>
            <person name="Kyndt J.A."/>
            <person name="Meyer T.E."/>
        </authorList>
    </citation>
    <scope>NUCLEOTIDE SEQUENCE [LARGE SCALE GENOMIC DNA]</scope>
    <source>
        <strain evidence="2 3">DSM 18633</strain>
    </source>
</reference>
<dbReference type="SUPFAM" id="SSF52317">
    <property type="entry name" value="Class I glutamine amidotransferase-like"/>
    <property type="match status" value="1"/>
</dbReference>
<protein>
    <submittedName>
        <fullName evidence="2">Glutamine amidotransferase</fullName>
    </submittedName>
</protein>
<dbReference type="AlphaFoldDB" id="A0A9X5ARF5"/>
<dbReference type="InterPro" id="IPR044992">
    <property type="entry name" value="ChyE-like"/>
</dbReference>
<proteinExistence type="predicted"/>